<evidence type="ECO:0000313" key="4">
    <source>
        <dbReference type="Proteomes" id="UP000562464"/>
    </source>
</evidence>
<keyword evidence="1" id="KW-0378">Hydrolase</keyword>
<dbReference type="GO" id="GO:0016853">
    <property type="term" value="F:isomerase activity"/>
    <property type="evidence" value="ECO:0007669"/>
    <property type="project" value="UniProtKB-KW"/>
</dbReference>
<evidence type="ECO:0000259" key="2">
    <source>
        <dbReference type="PROSITE" id="PS51462"/>
    </source>
</evidence>
<gene>
    <name evidence="3" type="ORF">HNQ37_000305</name>
</gene>
<proteinExistence type="predicted"/>
<comment type="caution">
    <text evidence="3">The sequence shown here is derived from an EMBL/GenBank/DDBJ whole genome shotgun (WGS) entry which is preliminary data.</text>
</comment>
<dbReference type="Gene3D" id="3.90.79.10">
    <property type="entry name" value="Nucleoside Triphosphate Pyrophosphohydrolase"/>
    <property type="match status" value="1"/>
</dbReference>
<dbReference type="Pfam" id="PF00293">
    <property type="entry name" value="NUDIX"/>
    <property type="match status" value="1"/>
</dbReference>
<dbReference type="EMBL" id="JACHHV010000003">
    <property type="protein sequence ID" value="MBB5887435.1"/>
    <property type="molecule type" value="Genomic_DNA"/>
</dbReference>
<name>A0A841C4T6_9LACT</name>
<dbReference type="PROSITE" id="PS00893">
    <property type="entry name" value="NUDIX_BOX"/>
    <property type="match status" value="1"/>
</dbReference>
<dbReference type="Proteomes" id="UP000562464">
    <property type="component" value="Unassembled WGS sequence"/>
</dbReference>
<dbReference type="SUPFAM" id="SSF55811">
    <property type="entry name" value="Nudix"/>
    <property type="match status" value="1"/>
</dbReference>
<dbReference type="InterPro" id="IPR000086">
    <property type="entry name" value="NUDIX_hydrolase_dom"/>
</dbReference>
<feature type="domain" description="Nudix hydrolase" evidence="2">
    <location>
        <begin position="33"/>
        <end position="162"/>
    </location>
</feature>
<evidence type="ECO:0000313" key="3">
    <source>
        <dbReference type="EMBL" id="MBB5887435.1"/>
    </source>
</evidence>
<dbReference type="InterPro" id="IPR020084">
    <property type="entry name" value="NUDIX_hydrolase_CS"/>
</dbReference>
<evidence type="ECO:0000256" key="1">
    <source>
        <dbReference type="ARBA" id="ARBA00022801"/>
    </source>
</evidence>
<organism evidence="3 4">
    <name type="scientific">Lactovum miscens</name>
    <dbReference type="NCBI Taxonomy" id="190387"/>
    <lineage>
        <taxon>Bacteria</taxon>
        <taxon>Bacillati</taxon>
        <taxon>Bacillota</taxon>
        <taxon>Bacilli</taxon>
        <taxon>Lactobacillales</taxon>
        <taxon>Streptococcaceae</taxon>
        <taxon>Lactovum</taxon>
    </lineage>
</organism>
<dbReference type="PANTHER" id="PTHR10885">
    <property type="entry name" value="ISOPENTENYL-DIPHOSPHATE DELTA-ISOMERASE"/>
    <property type="match status" value="1"/>
</dbReference>
<dbReference type="PANTHER" id="PTHR10885:SF0">
    <property type="entry name" value="ISOPENTENYL-DIPHOSPHATE DELTA-ISOMERASE"/>
    <property type="match status" value="1"/>
</dbReference>
<protein>
    <submittedName>
        <fullName evidence="3">Isopentenyldiphosphate isomerase</fullName>
    </submittedName>
</protein>
<reference evidence="3 4" key="1">
    <citation type="submission" date="2020-08" db="EMBL/GenBank/DDBJ databases">
        <title>Genomic Encyclopedia of Type Strains, Phase IV (KMG-IV): sequencing the most valuable type-strain genomes for metagenomic binning, comparative biology and taxonomic classification.</title>
        <authorList>
            <person name="Goeker M."/>
        </authorList>
    </citation>
    <scope>NUCLEOTIDE SEQUENCE [LARGE SCALE GENOMIC DNA]</scope>
    <source>
        <strain evidence="3 4">DSM 14925</strain>
    </source>
</reference>
<dbReference type="RefSeq" id="WP_183538618.1">
    <property type="nucleotide sequence ID" value="NZ_JACHHV010000003.1"/>
</dbReference>
<keyword evidence="4" id="KW-1185">Reference proteome</keyword>
<keyword evidence="3" id="KW-0413">Isomerase</keyword>
<sequence length="177" mass="20218">MSVEKFEIWDVYDINRNNTGKTIVRGEKINKGDYHMVATLLIINSDGELLIQQRQSFKAGWPNYWDFTAAGSAVVGESSQEAISRELSEELGLSISFKDTRPYFTINFDGGFDDFYILYQDVDLDSLKLQAEEVQAVKWVSPNELKEMIQGGVFIPYYQGLIDLLFSFEGNYGTHKK</sequence>
<dbReference type="CDD" id="cd04693">
    <property type="entry name" value="NUDIX_Hydrolase"/>
    <property type="match status" value="1"/>
</dbReference>
<dbReference type="AlphaFoldDB" id="A0A841C4T6"/>
<dbReference type="GO" id="GO:0016787">
    <property type="term" value="F:hydrolase activity"/>
    <property type="evidence" value="ECO:0007669"/>
    <property type="project" value="UniProtKB-KW"/>
</dbReference>
<dbReference type="InterPro" id="IPR015797">
    <property type="entry name" value="NUDIX_hydrolase-like_dom_sf"/>
</dbReference>
<dbReference type="PROSITE" id="PS51462">
    <property type="entry name" value="NUDIX"/>
    <property type="match status" value="1"/>
</dbReference>
<accession>A0A841C4T6</accession>